<proteinExistence type="predicted"/>
<name>A0ABU1Z754_9BURK</name>
<protein>
    <submittedName>
        <fullName evidence="2">Glycosyltransferase involved in cell wall biosynthesis</fullName>
    </submittedName>
</protein>
<dbReference type="SUPFAM" id="SSF53756">
    <property type="entry name" value="UDP-Glycosyltransferase/glycogen phosphorylase"/>
    <property type="match status" value="1"/>
</dbReference>
<keyword evidence="3" id="KW-1185">Reference proteome</keyword>
<evidence type="ECO:0000259" key="1">
    <source>
        <dbReference type="Pfam" id="PF09314"/>
    </source>
</evidence>
<gene>
    <name evidence="2" type="ORF">J2X16_001136</name>
</gene>
<accession>A0ABU1Z754</accession>
<evidence type="ECO:0000313" key="3">
    <source>
        <dbReference type="Proteomes" id="UP001180536"/>
    </source>
</evidence>
<dbReference type="Gene3D" id="3.40.50.2000">
    <property type="entry name" value="Glycogen Phosphorylase B"/>
    <property type="match status" value="1"/>
</dbReference>
<organism evidence="2 3">
    <name type="scientific">Pelomonas aquatica</name>
    <dbReference type="NCBI Taxonomy" id="431058"/>
    <lineage>
        <taxon>Bacteria</taxon>
        <taxon>Pseudomonadati</taxon>
        <taxon>Pseudomonadota</taxon>
        <taxon>Betaproteobacteria</taxon>
        <taxon>Burkholderiales</taxon>
        <taxon>Sphaerotilaceae</taxon>
        <taxon>Roseateles</taxon>
    </lineage>
</organism>
<comment type="caution">
    <text evidence="2">The sequence shown here is derived from an EMBL/GenBank/DDBJ whole genome shotgun (WGS) entry which is preliminary data.</text>
</comment>
<feature type="domain" description="DUF1972" evidence="1">
    <location>
        <begin position="8"/>
        <end position="180"/>
    </location>
</feature>
<dbReference type="EMBL" id="JAVDXQ010000001">
    <property type="protein sequence ID" value="MDR7295815.1"/>
    <property type="molecule type" value="Genomic_DNA"/>
</dbReference>
<dbReference type="InterPro" id="IPR015393">
    <property type="entry name" value="DUF1972"/>
</dbReference>
<evidence type="ECO:0000313" key="2">
    <source>
        <dbReference type="EMBL" id="MDR7295815.1"/>
    </source>
</evidence>
<sequence>MSAPLIGVAGTVGAPARYGGFETLVEQLARNVAPDKARLVLYCQRSAYPEEAVATPFAGHRRVFVPLRANGSQSMLHDALAMLHAALVARVGTLLVLGYSGAWFLPVVRVLRPGMRVVTNIDGMEWRRDKFGGFAKKVLRGLEWFATRFSHAVIADNAALVTLARDLHDIEPVLIAYGGDHTQVEPVGPAPSPGYWLSIARIEPENNCHLIVEAAAQAGTRLVFVGNWAASSYGRELKKRYANRDRIELLDPVYDVAKLAALRRSAVGYLHGHSVGGTNPSLVEAIYHTRRMLAFDCAFNRSTLDHAGDYFHDAAGLAALMRRGDSGEIANDRLAALQERYRWREIAAAYLRLCRGE</sequence>
<dbReference type="RefSeq" id="WP_310342577.1">
    <property type="nucleotide sequence ID" value="NZ_JAVDXQ010000001.1"/>
</dbReference>
<dbReference type="Pfam" id="PF09314">
    <property type="entry name" value="DUF1972"/>
    <property type="match status" value="1"/>
</dbReference>
<dbReference type="Proteomes" id="UP001180536">
    <property type="component" value="Unassembled WGS sequence"/>
</dbReference>
<reference evidence="2 3" key="1">
    <citation type="submission" date="2023-07" db="EMBL/GenBank/DDBJ databases">
        <title>Sorghum-associated microbial communities from plants grown in Nebraska, USA.</title>
        <authorList>
            <person name="Schachtman D."/>
        </authorList>
    </citation>
    <scope>NUCLEOTIDE SEQUENCE [LARGE SCALE GENOMIC DNA]</scope>
    <source>
        <strain evidence="2 3">BE310</strain>
    </source>
</reference>